<dbReference type="Pfam" id="PF07005">
    <property type="entry name" value="SBD_N"/>
    <property type="match status" value="1"/>
</dbReference>
<comment type="similarity">
    <text evidence="1">Belongs to the four-carbon acid sugar kinase family.</text>
</comment>
<organism evidence="9 10">
    <name type="scientific">Paenibacillus filicis</name>
    <dbReference type="NCBI Taxonomy" id="669464"/>
    <lineage>
        <taxon>Bacteria</taxon>
        <taxon>Bacillati</taxon>
        <taxon>Bacillota</taxon>
        <taxon>Bacilli</taxon>
        <taxon>Bacillales</taxon>
        <taxon>Paenibacillaceae</taxon>
        <taxon>Paenibacillus</taxon>
    </lineage>
</organism>
<dbReference type="SUPFAM" id="SSF142764">
    <property type="entry name" value="YgbK-like"/>
    <property type="match status" value="1"/>
</dbReference>
<evidence type="ECO:0000256" key="5">
    <source>
        <dbReference type="ARBA" id="ARBA00022840"/>
    </source>
</evidence>
<gene>
    <name evidence="9" type="ORF">WMW72_16420</name>
</gene>
<evidence type="ECO:0000313" key="9">
    <source>
        <dbReference type="EMBL" id="MEK8129491.1"/>
    </source>
</evidence>
<protein>
    <submittedName>
        <fullName evidence="9">Four-carbon acid sugar kinase family protein</fullName>
    </submittedName>
</protein>
<dbReference type="InterPro" id="IPR010737">
    <property type="entry name" value="4-carb_acid_sugar_kinase_N"/>
</dbReference>
<keyword evidence="6" id="KW-0119">Carbohydrate metabolism</keyword>
<evidence type="ECO:0000256" key="6">
    <source>
        <dbReference type="ARBA" id="ARBA00023277"/>
    </source>
</evidence>
<keyword evidence="3" id="KW-0547">Nucleotide-binding</keyword>
<dbReference type="Pfam" id="PF17042">
    <property type="entry name" value="NBD_C"/>
    <property type="match status" value="1"/>
</dbReference>
<dbReference type="InterPro" id="IPR037051">
    <property type="entry name" value="4-carb_acid_sugar_kinase_N_sf"/>
</dbReference>
<evidence type="ECO:0000313" key="10">
    <source>
        <dbReference type="Proteomes" id="UP001469365"/>
    </source>
</evidence>
<evidence type="ECO:0000256" key="3">
    <source>
        <dbReference type="ARBA" id="ARBA00022741"/>
    </source>
</evidence>
<dbReference type="RefSeq" id="WP_341416602.1">
    <property type="nucleotide sequence ID" value="NZ_JBBPCC010000010.1"/>
</dbReference>
<evidence type="ECO:0000256" key="2">
    <source>
        <dbReference type="ARBA" id="ARBA00022679"/>
    </source>
</evidence>
<evidence type="ECO:0000259" key="7">
    <source>
        <dbReference type="Pfam" id="PF07005"/>
    </source>
</evidence>
<dbReference type="Proteomes" id="UP001469365">
    <property type="component" value="Unassembled WGS sequence"/>
</dbReference>
<comment type="caution">
    <text evidence="9">The sequence shown here is derived from an EMBL/GenBank/DDBJ whole genome shotgun (WGS) entry which is preliminary data.</text>
</comment>
<keyword evidence="5" id="KW-0067">ATP-binding</keyword>
<dbReference type="Gene3D" id="3.40.50.10840">
    <property type="entry name" value="Putative sugar-binding, N-terminal domain"/>
    <property type="match status" value="1"/>
</dbReference>
<feature type="domain" description="Four-carbon acid sugar kinase nucleotide binding" evidence="8">
    <location>
        <begin position="248"/>
        <end position="419"/>
    </location>
</feature>
<name>A0ABU9DKX7_9BACL</name>
<keyword evidence="10" id="KW-1185">Reference proteome</keyword>
<accession>A0ABU9DKX7</accession>
<dbReference type="Gene3D" id="3.40.980.20">
    <property type="entry name" value="Four-carbon acid sugar kinase, nucleotide binding domain"/>
    <property type="match status" value="1"/>
</dbReference>
<evidence type="ECO:0000259" key="8">
    <source>
        <dbReference type="Pfam" id="PF17042"/>
    </source>
</evidence>
<evidence type="ECO:0000256" key="4">
    <source>
        <dbReference type="ARBA" id="ARBA00022777"/>
    </source>
</evidence>
<dbReference type="InterPro" id="IPR042213">
    <property type="entry name" value="NBD_C_sf"/>
</dbReference>
<keyword evidence="4 9" id="KW-0418">Kinase</keyword>
<dbReference type="EMBL" id="JBBPCC010000010">
    <property type="protein sequence ID" value="MEK8129491.1"/>
    <property type="molecule type" value="Genomic_DNA"/>
</dbReference>
<sequence length="432" mass="46831">MKFAIIADDLTGANDSGVQLAQYGLHTSVLFQMNAGALHSCDAVVWNTDSRSCSPDEAYARAKSASEFVRTVEPEVIYKKIDSTLRGNIGYEIDAMFDTFQPDFVIVAPAYPSNGRRIVNGYHYLHGQPLHETEVASDPKTPVTESFVPKLLQTQTQRSVELVTCDELRRGAGVIEARLEGFRQAGVPYIVFDADREADIELMVEAVRRTKYRVVWVGSAGLVQSLASHDVLEHKEDLLSAEKGSSVIVVVGSVSGRSRGQLEELLSRADVEGVGLRSDRIVADGEARREEMDRVYQRAAQLLGVHKHLALYSTASEEDRLLTKQAGAALGLDATAISDLISAALGETVVRLLEQFESSGLVLTGGDTAVQVCRQLGAERLDLIGEVEPGVPVGRLMGMGAKELFVVTKAGSFGTDKVLLKSVDMLKGESYS</sequence>
<evidence type="ECO:0000256" key="1">
    <source>
        <dbReference type="ARBA" id="ARBA00005715"/>
    </source>
</evidence>
<dbReference type="GO" id="GO:0016301">
    <property type="term" value="F:kinase activity"/>
    <property type="evidence" value="ECO:0007669"/>
    <property type="project" value="UniProtKB-KW"/>
</dbReference>
<keyword evidence="2" id="KW-0808">Transferase</keyword>
<feature type="domain" description="Four-carbon acid sugar kinase N-terminal" evidence="7">
    <location>
        <begin position="4"/>
        <end position="226"/>
    </location>
</feature>
<proteinExistence type="inferred from homology"/>
<reference evidence="9 10" key="1">
    <citation type="submission" date="2024-04" db="EMBL/GenBank/DDBJ databases">
        <title>draft genome sequnece of Paenibacillus filicis.</title>
        <authorList>
            <person name="Kim D.-U."/>
        </authorList>
    </citation>
    <scope>NUCLEOTIDE SEQUENCE [LARGE SCALE GENOMIC DNA]</scope>
    <source>
        <strain evidence="9 10">KACC14197</strain>
    </source>
</reference>
<dbReference type="InterPro" id="IPR031475">
    <property type="entry name" value="NBD_C"/>
</dbReference>